<dbReference type="OrthoDB" id="9783569at2"/>
<evidence type="ECO:0000256" key="1">
    <source>
        <dbReference type="ARBA" id="ARBA00004651"/>
    </source>
</evidence>
<feature type="transmembrane region" description="Helical" evidence="7">
    <location>
        <begin position="151"/>
        <end position="171"/>
    </location>
</feature>
<gene>
    <name evidence="8" type="ORF">A6A04_20135</name>
</gene>
<reference evidence="8 9" key="1">
    <citation type="submission" date="2016-04" db="EMBL/GenBank/DDBJ databases">
        <title>Draft genome sequence of freshwater magnetotactic bacteria Magnetospirillum marisnigri SP-1 and Magnetospirillum moscoviense BB-1.</title>
        <authorList>
            <person name="Koziaeva V."/>
            <person name="Dziuba M.V."/>
            <person name="Ivanov T.M."/>
            <person name="Kuznetsov B."/>
            <person name="Grouzdev D.S."/>
        </authorList>
    </citation>
    <scope>NUCLEOTIDE SEQUENCE [LARGE SCALE GENOMIC DNA]</scope>
    <source>
        <strain evidence="8 9">SP-1</strain>
    </source>
</reference>
<dbReference type="Proteomes" id="UP000078428">
    <property type="component" value="Unassembled WGS sequence"/>
</dbReference>
<dbReference type="STRING" id="1285242.A6A04_20135"/>
<comment type="caution">
    <text evidence="8">The sequence shown here is derived from an EMBL/GenBank/DDBJ whole genome shotgun (WGS) entry which is preliminary data.</text>
</comment>
<keyword evidence="3 7" id="KW-1003">Cell membrane</keyword>
<evidence type="ECO:0000256" key="2">
    <source>
        <dbReference type="ARBA" id="ARBA00005774"/>
    </source>
</evidence>
<evidence type="ECO:0000256" key="5">
    <source>
        <dbReference type="ARBA" id="ARBA00022989"/>
    </source>
</evidence>
<dbReference type="RefSeq" id="WP_068494006.1">
    <property type="nucleotide sequence ID" value="NZ_LWQT01000075.1"/>
</dbReference>
<comment type="subcellular location">
    <subcellularLocation>
        <location evidence="1 7">Cell membrane</location>
        <topology evidence="1 7">Multi-pass membrane protein</topology>
    </subcellularLocation>
</comment>
<evidence type="ECO:0000256" key="4">
    <source>
        <dbReference type="ARBA" id="ARBA00022692"/>
    </source>
</evidence>
<keyword evidence="9" id="KW-1185">Reference proteome</keyword>
<feature type="transmembrane region" description="Helical" evidence="7">
    <location>
        <begin position="29"/>
        <end position="47"/>
    </location>
</feature>
<dbReference type="HAMAP" id="MF_00143">
    <property type="entry name" value="UPF0114"/>
    <property type="match status" value="1"/>
</dbReference>
<comment type="similarity">
    <text evidence="2 7">Belongs to the UPF0114 family.</text>
</comment>
<dbReference type="PANTHER" id="PTHR38596">
    <property type="entry name" value="UPF0114 PROTEIN YQHA"/>
    <property type="match status" value="1"/>
</dbReference>
<dbReference type="Pfam" id="PF03350">
    <property type="entry name" value="UPF0114"/>
    <property type="match status" value="1"/>
</dbReference>
<evidence type="ECO:0000256" key="6">
    <source>
        <dbReference type="ARBA" id="ARBA00023136"/>
    </source>
</evidence>
<protein>
    <recommendedName>
        <fullName evidence="7">UPF0114 protein A6A04_20135</fullName>
    </recommendedName>
</protein>
<organism evidence="8 9">
    <name type="scientific">Paramagnetospirillum marisnigri</name>
    <dbReference type="NCBI Taxonomy" id="1285242"/>
    <lineage>
        <taxon>Bacteria</taxon>
        <taxon>Pseudomonadati</taxon>
        <taxon>Pseudomonadota</taxon>
        <taxon>Alphaproteobacteria</taxon>
        <taxon>Rhodospirillales</taxon>
        <taxon>Magnetospirillaceae</taxon>
        <taxon>Paramagnetospirillum</taxon>
    </lineage>
</organism>
<accession>A0A178MKB6</accession>
<dbReference type="AlphaFoldDB" id="A0A178MKB6"/>
<dbReference type="NCBIfam" id="TIGR00645">
    <property type="entry name" value="HI0507"/>
    <property type="match status" value="1"/>
</dbReference>
<dbReference type="EMBL" id="LWQT01000075">
    <property type="protein sequence ID" value="OAN48444.1"/>
    <property type="molecule type" value="Genomic_DNA"/>
</dbReference>
<dbReference type="PANTHER" id="PTHR38596:SF1">
    <property type="entry name" value="UPF0114 PROTEIN YQHA"/>
    <property type="match status" value="1"/>
</dbReference>
<evidence type="ECO:0000256" key="3">
    <source>
        <dbReference type="ARBA" id="ARBA00022475"/>
    </source>
</evidence>
<name>A0A178MKB6_9PROT</name>
<feature type="transmembrane region" description="Helical" evidence="7">
    <location>
        <begin position="67"/>
        <end position="90"/>
    </location>
</feature>
<evidence type="ECO:0000256" key="7">
    <source>
        <dbReference type="HAMAP-Rule" id="MF_00143"/>
    </source>
</evidence>
<dbReference type="GO" id="GO:0005886">
    <property type="term" value="C:plasma membrane"/>
    <property type="evidence" value="ECO:0007669"/>
    <property type="project" value="UniProtKB-SubCell"/>
</dbReference>
<dbReference type="InterPro" id="IPR005134">
    <property type="entry name" value="UPF0114"/>
</dbReference>
<keyword evidence="5 7" id="KW-1133">Transmembrane helix</keyword>
<evidence type="ECO:0000313" key="9">
    <source>
        <dbReference type="Proteomes" id="UP000078428"/>
    </source>
</evidence>
<sequence length="190" mass="21016">MSQHPHNTHGGHPDAFSKGIASLIFFSRWLQAPLYIGLIVAQGYYVYRFFLEIAEIFSHPAMDESAAVLLILGLIDVVMISNLLVMVTIGGYETFVSRLRVDNHPDCPEWLSHVNANTMKTKLAMALIGISSIHLLKSFVNADHHLDERAILWQCVIHVLFVVSAVMLAVINRIMDGPPASHAASANGHH</sequence>
<evidence type="ECO:0000313" key="8">
    <source>
        <dbReference type="EMBL" id="OAN48444.1"/>
    </source>
</evidence>
<keyword evidence="4 7" id="KW-0812">Transmembrane</keyword>
<dbReference type="InterPro" id="IPR020761">
    <property type="entry name" value="UPF0114_bac"/>
</dbReference>
<keyword evidence="6 7" id="KW-0472">Membrane</keyword>
<proteinExistence type="inferred from homology"/>